<dbReference type="RefSeq" id="WP_137423047.1">
    <property type="nucleotide sequence ID" value="NZ_CP040098.1"/>
</dbReference>
<evidence type="ECO:0000256" key="1">
    <source>
        <dbReference type="HAMAP-Rule" id="MF_01503"/>
    </source>
</evidence>
<dbReference type="InterPro" id="IPR007169">
    <property type="entry name" value="RemA-like"/>
</dbReference>
<reference evidence="2 3" key="2">
    <citation type="submission" date="2019-05" db="EMBL/GenBank/DDBJ databases">
        <authorList>
            <person name="Suflita J.M."/>
            <person name="Marks C.R."/>
        </authorList>
    </citation>
    <scope>NUCLEOTIDE SEQUENCE [LARGE SCALE GENOMIC DNA]</scope>
    <source>
        <strain evidence="2 3">ALDC</strain>
    </source>
</reference>
<name>A0A4P8L000_9BACT</name>
<dbReference type="Proteomes" id="UP000298602">
    <property type="component" value="Chromosome"/>
</dbReference>
<dbReference type="KEGG" id="dax:FDQ92_01990"/>
<dbReference type="PANTHER" id="PTHR38449:SF1">
    <property type="entry name" value="REGULATORY PROTEIN SSL2874-RELATED"/>
    <property type="match status" value="1"/>
</dbReference>
<reference evidence="2 3" key="1">
    <citation type="submission" date="2019-05" db="EMBL/GenBank/DDBJ databases">
        <title>The Complete Genome Sequence of the n-alkane-degrading Desulfoglaeba alkanexedens ALDC reveals multiple alkylsuccinate synthase gene clusters.</title>
        <authorList>
            <person name="Callaghan A.V."/>
            <person name="Davidova I.A."/>
            <person name="Duncan K.E."/>
            <person name="Morris B."/>
            <person name="McInerney M.J."/>
        </authorList>
    </citation>
    <scope>NUCLEOTIDE SEQUENCE [LARGE SCALE GENOMIC DNA]</scope>
    <source>
        <strain evidence="2 3">ALDC</strain>
    </source>
</reference>
<sequence length="95" mass="10275">MEIKLLNIGFGNTVIANRIVAIVSPSSAPMKRLKEDAKQANKLIDATMGRRTRSVIITDSDHVILSGVQAETIAQRLSQDHALKESSASRKTSSS</sequence>
<dbReference type="PANTHER" id="PTHR38449">
    <property type="entry name" value="REGULATORY PROTEIN TM_1690-RELATED"/>
    <property type="match status" value="1"/>
</dbReference>
<comment type="similarity">
    <text evidence="1">Belongs to the RemA family.</text>
</comment>
<gene>
    <name evidence="2" type="ORF">FDQ92_01990</name>
</gene>
<dbReference type="Pfam" id="PF04025">
    <property type="entry name" value="RemA-like"/>
    <property type="match status" value="1"/>
</dbReference>
<accession>A0A4P8L000</accession>
<dbReference type="NCBIfam" id="NF046064">
    <property type="entry name" value="MtxBflmRegRemA"/>
    <property type="match status" value="1"/>
</dbReference>
<protein>
    <recommendedName>
        <fullName evidence="1">Putative regulatory protein FDQ92_01990</fullName>
    </recommendedName>
</protein>
<dbReference type="HAMAP" id="MF_01503">
    <property type="entry name" value="RemA"/>
    <property type="match status" value="1"/>
</dbReference>
<proteinExistence type="inferred from homology"/>
<dbReference type="EMBL" id="CP040098">
    <property type="protein sequence ID" value="QCQ21078.1"/>
    <property type="molecule type" value="Genomic_DNA"/>
</dbReference>
<dbReference type="NCBIfam" id="NF003315">
    <property type="entry name" value="PRK04323.1"/>
    <property type="match status" value="1"/>
</dbReference>
<keyword evidence="3" id="KW-1185">Reference proteome</keyword>
<organism evidence="2 3">
    <name type="scientific">Desulfoglaeba alkanexedens ALDC</name>
    <dbReference type="NCBI Taxonomy" id="980445"/>
    <lineage>
        <taxon>Bacteria</taxon>
        <taxon>Pseudomonadati</taxon>
        <taxon>Thermodesulfobacteriota</taxon>
        <taxon>Syntrophobacteria</taxon>
        <taxon>Syntrophobacterales</taxon>
        <taxon>Syntrophobacteraceae</taxon>
        <taxon>Desulfoglaeba</taxon>
    </lineage>
</organism>
<dbReference type="OrthoDB" id="5432174at2"/>
<evidence type="ECO:0000313" key="2">
    <source>
        <dbReference type="EMBL" id="QCQ21078.1"/>
    </source>
</evidence>
<dbReference type="AlphaFoldDB" id="A0A4P8L000"/>
<evidence type="ECO:0000313" key="3">
    <source>
        <dbReference type="Proteomes" id="UP000298602"/>
    </source>
</evidence>